<evidence type="ECO:0000313" key="2">
    <source>
        <dbReference type="Proteomes" id="UP000612055"/>
    </source>
</evidence>
<proteinExistence type="predicted"/>
<organism evidence="1 2">
    <name type="scientific">Edaphochlamys debaryana</name>
    <dbReference type="NCBI Taxonomy" id="47281"/>
    <lineage>
        <taxon>Eukaryota</taxon>
        <taxon>Viridiplantae</taxon>
        <taxon>Chlorophyta</taxon>
        <taxon>core chlorophytes</taxon>
        <taxon>Chlorophyceae</taxon>
        <taxon>CS clade</taxon>
        <taxon>Chlamydomonadales</taxon>
        <taxon>Chlamydomonadales incertae sedis</taxon>
        <taxon>Edaphochlamys</taxon>
    </lineage>
</organism>
<comment type="caution">
    <text evidence="1">The sequence shown here is derived from an EMBL/GenBank/DDBJ whole genome shotgun (WGS) entry which is preliminary data.</text>
</comment>
<accession>A0A835YAU4</accession>
<protein>
    <submittedName>
        <fullName evidence="1">Uncharacterized protein</fullName>
    </submittedName>
</protein>
<dbReference type="AlphaFoldDB" id="A0A835YAU4"/>
<keyword evidence="2" id="KW-1185">Reference proteome</keyword>
<sequence>MVMACALLLVARADLPKPTSIEERVGELADSLANAFNATMSKINMTDLGDTLSHGLNATLGDLDLNATLSNLTATLCDHMPDSDRCREGAEKERARDAYLQRPRVFGARNSRGEAEWDDRNSPRKVAFLGRSPNLRIYPNYSDPSVYLQLKFVKLVELDANGRPVPRHAVPSLAEALGSVAFTAGNTSINGVSMSFATVTVTPAAAAAGGAFRAECGNASAGAQRRQRLARALLEDAAPAPVPQVNITLLFGLDGTLTLPYGPTANVSVPPNGLKWTVSVRDWPFCGPDHTLAVALSLALPGNATATVSASAASASARTQLLRLDLGSGYSAALALYDFALDGPDGAQRMPVNVTIRGAAAAAVETAATANGTAAAGNETVAAANGTATAGNETVAAANGTVNGTVAAAGVETETEAEAEAALTDPDLEHGGVMVVMNLPNPASYNRTTVWYDPTQATTSPYLSASDPGNTDIAATLTASTQSTSTTSTTAGGDTGAAGGLRAGLWAVLGAALLAVAL</sequence>
<dbReference type="EMBL" id="JAEHOE010000006">
    <property type="protein sequence ID" value="KAG2499517.1"/>
    <property type="molecule type" value="Genomic_DNA"/>
</dbReference>
<gene>
    <name evidence="1" type="ORF">HYH03_002464</name>
</gene>
<name>A0A835YAU4_9CHLO</name>
<evidence type="ECO:0000313" key="1">
    <source>
        <dbReference type="EMBL" id="KAG2499517.1"/>
    </source>
</evidence>
<dbReference type="OrthoDB" id="543838at2759"/>
<reference evidence="1" key="1">
    <citation type="journal article" date="2020" name="bioRxiv">
        <title>Comparative genomics of Chlamydomonas.</title>
        <authorList>
            <person name="Craig R.J."/>
            <person name="Hasan A.R."/>
            <person name="Ness R.W."/>
            <person name="Keightley P.D."/>
        </authorList>
    </citation>
    <scope>NUCLEOTIDE SEQUENCE</scope>
    <source>
        <strain evidence="1">CCAP 11/70</strain>
    </source>
</reference>
<dbReference type="Proteomes" id="UP000612055">
    <property type="component" value="Unassembled WGS sequence"/>
</dbReference>